<keyword evidence="1" id="KW-0175">Coiled coil</keyword>
<feature type="region of interest" description="Disordered" evidence="2">
    <location>
        <begin position="2133"/>
        <end position="2166"/>
    </location>
</feature>
<feature type="domain" description="DUF4549" evidence="3">
    <location>
        <begin position="4"/>
        <end position="145"/>
    </location>
</feature>
<reference evidence="4" key="2">
    <citation type="submission" date="2025-08" db="UniProtKB">
        <authorList>
            <consortium name="Ensembl"/>
        </authorList>
    </citation>
    <scope>IDENTIFICATION</scope>
    <source>
        <strain evidence="4">broiler</strain>
    </source>
</reference>
<dbReference type="PANTHER" id="PTHR33331">
    <property type="entry name" value="COILED-COIL DOMAIN-CONTAINING PROTEIN 162"/>
    <property type="match status" value="1"/>
</dbReference>
<feature type="coiled-coil region" evidence="1">
    <location>
        <begin position="1952"/>
        <end position="2056"/>
    </location>
</feature>
<name>A0A8V0YNC1_CHICK</name>
<dbReference type="GeneTree" id="ENSGT00940000165946"/>
<evidence type="ECO:0007829" key="6">
    <source>
        <dbReference type="PeptideAtlas" id="A0A8V0YNC1"/>
    </source>
</evidence>
<reference evidence="4" key="1">
    <citation type="submission" date="2020-11" db="EMBL/GenBank/DDBJ databases">
        <title>Gallus gallus (Chicken) genome, bGalGal1, GRCg7b, maternal haplotype autosomes + Z &amp; W.</title>
        <authorList>
            <person name="Warren W."/>
            <person name="Formenti G."/>
            <person name="Fedrigo O."/>
            <person name="Haase B."/>
            <person name="Mountcastle J."/>
            <person name="Balacco J."/>
            <person name="Tracey A."/>
            <person name="Schneider V."/>
            <person name="Okimoto R."/>
            <person name="Cheng H."/>
            <person name="Hawken R."/>
            <person name="Howe K."/>
            <person name="Jarvis E.D."/>
        </authorList>
    </citation>
    <scope>NUCLEOTIDE SEQUENCE [LARGE SCALE GENOMIC DNA]</scope>
    <source>
        <strain evidence="4">Broiler</strain>
    </source>
</reference>
<dbReference type="SMR" id="A0A8V0YNC1"/>
<sequence length="2194" mass="252077">MDEVYHISSTEKVQQLERELAAQLAELKAQIEDNGVLQGTPNRAYSSVPIPKDATYFRKERERILKKVLQVAEAKPLVIQADIMQRELESCWRREHTAASLPLLLHQFFTDRITQLVQSKYLHMLRWKRFCTHSSVIEQLYPLYQKQVSHIMDEYNDAVQRAARLSVARENFLSGKKNPMSLVTQEDLMIYTQWLVCHLHSLKGIHCFLQVLQHLPVSHKLSVVDERCPDVIQDKWDKLRSAFDRNADVFNTDVFCCSTFLRNESCHKDTGFSLPCHSTETKELKAQLQLLLAHFDIDYNLKDLKDPADEMELFYLVVQKFRSIFCKQQTMRTFPVYDTEISRSENWGMSGPTRALKKRANWIPFIKIKPKVDPWQQKLLIKMKQWKKVDKMLDIHSKFVEVSDMERVMEGLQDHAAAVLKPHPLQSGSATCSHASGQQNYDHIWKEVYAFTERHQELNTEDDNKAMACSEEDAGDSNSRKLQGSYRKMNERGYGYMSTWQLLGLEEGPATANKEDAVTRGAYLSFLLLRHLRLRELKRVCLGILNYFRSVERSLTISIAGLNLKAGHLIPSTEDTSWISAAKGGTGASGGLHSQPYVHYTPADYKVHSTQFMEFAEVENHDDFHTHEDGYIHTQDQRGAYIIYDVALEDLKELENHLLLVASQYIEKDKSNVTCGKSSGSNILEWAHASVDRFAVLFDLWTCETALLEKKCQLLDVYLEVYQHALDPEERFALAQAITDIMHKHPRFDLELEYFVNVYKDECICLQLHLQLLRDIVNQQIDVQREYLPKIWRKGQKGGISEFGLPYNVITKQLVSLNTCCPASKNIYLLEFHPSLGLVCSIPKALECIYQKFYSICRPRTASRAIKLEKQMLQVVLDEWLTMEKPECFYSSQVQKDLFAEVLIEDPVLVQEIALSLLEMGANEGRKEGKARQLFVLDSFSMLLELITLRHRLIEVATESARLASLYKAFAMEAGFGEFHLYLRPVHFEFALHKEKADHLPPTFITSLLEDDSCVDRYIPSSLPLSIQEIDSHVGKFSFRTRDGVMQLLCPSGIKNMQLILACQVIQKNALLAAVQQASFCYLVQFTHSLDIKEGNVSLTSQSSSASGRNSVSGSQAEDQLLPAATPATSFSPGRSSYLHPAFHRPPEAFVSIQLEKLGPRDMMLNTFIHKKETLGSRMENPDEVLQLKRDIIAEYCLKMNQRVSQHALRGQLIAFYNSLRSLLDDFPVVRDKYFIIGLSQGKKEQELKENFAADPRSFHPRPRYLLSPDGCTFLNLWFIPHPTEVLIMFKMLPEKAALKALRLSLQIVGAFHDVVAYLLAFAQLGNSPSSFCALNPEPLTPDWGGTGRIGTELQEIQRMIDSLQNPQDPREVAQLLAAHRDIMFLQFDAAIRHRLRETFLSSGNVSAYQSLTDRIYHALPPLSNCVIPSVFAAQLRLPQLLDVQSCRTLMHFPWRTFLMDGGLFPVTINNTINLNYNMQLCLCDLNDADRRVAHGELAAMQFLMEDVLQNHNDSAVNDHADCQALLANSKQNSAEMTDPSANRLQSRKKTCKLLPSHHDPVTSYNLLKSFLVLWKQLEILKAEWGRLKLGTEDIDTVPLYKEFCEQYGMEILRPAMKAMARQMGIEEDFREPVTSTQHVLPPRGVSEIEMKVYQLQKLLESLEIHMIHDVQKKVKQEMTLVISERARQESSLPTELWKHKVMQENFSVVRPQIVETFVQRLMENYEGSDTEVTFKKSHLQQCLTVLGCDIMARERSNFETYSMFYENILQQLHRLLYQKEQELHAVEDGGNQNDMSLTQIAGLSHEMIMEITALRARLTDLEDENAGLKEKIREEVRDEYESLVRNLFGTCVHLKGKLDIYRLSIEQRVLEIISEVRREGVDNMIDLKKKFGSPETNDDLEEHLSKQEQLQVLRDENISLSKLVCKLRALSCWKHTTQKAQLSAKLRYAEKEALQNKKECLNAKMMAEQEVTSLQGQLTSARKALEKSQAENDKRKKQLHKQKQMLLEMEHQKTQEARKRQILSVAKAQNMEKVLEEMEEKKQKLKFLVKEAEKPSKTGQLQQKRPKTAMQQIRSQLTQEFSLNLEAFQNIDELPCQVYDLEAAVSQRNVTAGSAAQLQNNKIATFTQLEDYKQEPLNSDPRSSTVRRRNTQRPKTVPSRWKQSAADRLLPHLNEKSLPTVFTQLQEHRLLQK</sequence>
<evidence type="ECO:0000256" key="2">
    <source>
        <dbReference type="SAM" id="MobiDB-lite"/>
    </source>
</evidence>
<protein>
    <recommendedName>
        <fullName evidence="3">DUF4549 domain-containing protein</fullName>
    </recommendedName>
</protein>
<evidence type="ECO:0000313" key="5">
    <source>
        <dbReference type="Proteomes" id="UP000000539"/>
    </source>
</evidence>
<accession>A0A8V0YNC1</accession>
<reference evidence="4" key="3">
    <citation type="submission" date="2025-09" db="UniProtKB">
        <authorList>
            <consortium name="Ensembl"/>
        </authorList>
    </citation>
    <scope>IDENTIFICATION</scope>
    <source>
        <strain evidence="4">broiler</strain>
    </source>
</reference>
<dbReference type="Pfam" id="PF15082">
    <property type="entry name" value="DUF4549"/>
    <property type="match status" value="1"/>
</dbReference>
<proteinExistence type="evidence at protein level"/>
<keyword evidence="5" id="KW-1185">Reference proteome</keyword>
<dbReference type="PANTHER" id="PTHR33331:SF13">
    <property type="entry name" value="COILED-COIL DOMAIN CONTAINING 162"/>
    <property type="match status" value="1"/>
</dbReference>
<dbReference type="GlyGen" id="A0A8V0YNC1">
    <property type="glycosylation" value="2 sites"/>
</dbReference>
<feature type="coiled-coil region" evidence="1">
    <location>
        <begin position="6"/>
        <end position="33"/>
    </location>
</feature>
<dbReference type="InterPro" id="IPR029376">
    <property type="entry name" value="DUF4549"/>
</dbReference>
<dbReference type="Ensembl" id="ENSGALT00010034275.1">
    <property type="protein sequence ID" value="ENSGALP00010020137.1"/>
    <property type="gene ID" value="ENSGALG00010014210.1"/>
</dbReference>
<evidence type="ECO:0000259" key="3">
    <source>
        <dbReference type="Pfam" id="PF15082"/>
    </source>
</evidence>
<evidence type="ECO:0000256" key="1">
    <source>
        <dbReference type="SAM" id="Coils"/>
    </source>
</evidence>
<evidence type="ECO:0000313" key="4">
    <source>
        <dbReference type="Ensembl" id="ENSGALP00010020137.1"/>
    </source>
</evidence>
<feature type="coiled-coil region" evidence="1">
    <location>
        <begin position="1805"/>
        <end position="1839"/>
    </location>
</feature>
<gene>
    <name evidence="4" type="primary">CCDC162</name>
</gene>
<organism evidence="4 5">
    <name type="scientific">Gallus gallus</name>
    <name type="common">Chicken</name>
    <dbReference type="NCBI Taxonomy" id="9031"/>
    <lineage>
        <taxon>Eukaryota</taxon>
        <taxon>Metazoa</taxon>
        <taxon>Chordata</taxon>
        <taxon>Craniata</taxon>
        <taxon>Vertebrata</taxon>
        <taxon>Euteleostomi</taxon>
        <taxon>Archelosauria</taxon>
        <taxon>Archosauria</taxon>
        <taxon>Dinosauria</taxon>
        <taxon>Saurischia</taxon>
        <taxon>Theropoda</taxon>
        <taxon>Coelurosauria</taxon>
        <taxon>Aves</taxon>
        <taxon>Neognathae</taxon>
        <taxon>Galloanserae</taxon>
        <taxon>Galliformes</taxon>
        <taxon>Phasianidae</taxon>
        <taxon>Phasianinae</taxon>
        <taxon>Gallus</taxon>
    </lineage>
</organism>
<dbReference type="OrthoDB" id="76966at2759"/>
<dbReference type="Proteomes" id="UP000000539">
    <property type="component" value="Chromosome 3"/>
</dbReference>
<dbReference type="InterPro" id="IPR040401">
    <property type="entry name" value="CCDC162"/>
</dbReference>
<keyword evidence="6" id="KW-1267">Proteomics identification</keyword>